<sequence length="128" mass="14875">MDPEKFKEQKNTAEKEKPKADQQKPELEQEKPELEQEKPEQEQQKPKSDEEKPEAEQEKPKVDPLELKKAGNVIQFFKKSFSLIKLYPPENPAVAKSIDLFNNQMGEFLSEYEELAIQVGEFSFSFKG</sequence>
<gene>
    <name evidence="2" type="ORF">S01H1_12417</name>
</gene>
<evidence type="ECO:0000256" key="1">
    <source>
        <dbReference type="SAM" id="MobiDB-lite"/>
    </source>
</evidence>
<feature type="region of interest" description="Disordered" evidence="1">
    <location>
        <begin position="1"/>
        <end position="65"/>
    </location>
</feature>
<comment type="caution">
    <text evidence="2">The sequence shown here is derived from an EMBL/GenBank/DDBJ whole genome shotgun (WGS) entry which is preliminary data.</text>
</comment>
<feature type="non-terminal residue" evidence="2">
    <location>
        <position position="128"/>
    </location>
</feature>
<proteinExistence type="predicted"/>
<accession>X0RHC7</accession>
<evidence type="ECO:0000313" key="2">
    <source>
        <dbReference type="EMBL" id="GAF68173.1"/>
    </source>
</evidence>
<protein>
    <submittedName>
        <fullName evidence="2">Uncharacterized protein</fullName>
    </submittedName>
</protein>
<dbReference type="EMBL" id="BARS01006373">
    <property type="protein sequence ID" value="GAF68173.1"/>
    <property type="molecule type" value="Genomic_DNA"/>
</dbReference>
<dbReference type="AlphaFoldDB" id="X0RHC7"/>
<organism evidence="2">
    <name type="scientific">marine sediment metagenome</name>
    <dbReference type="NCBI Taxonomy" id="412755"/>
    <lineage>
        <taxon>unclassified sequences</taxon>
        <taxon>metagenomes</taxon>
        <taxon>ecological metagenomes</taxon>
    </lineage>
</organism>
<name>X0RHC7_9ZZZZ</name>
<reference evidence="2" key="1">
    <citation type="journal article" date="2014" name="Front. Microbiol.">
        <title>High frequency of phylogenetically diverse reductive dehalogenase-homologous genes in deep subseafloor sedimentary metagenomes.</title>
        <authorList>
            <person name="Kawai M."/>
            <person name="Futagami T."/>
            <person name="Toyoda A."/>
            <person name="Takaki Y."/>
            <person name="Nishi S."/>
            <person name="Hori S."/>
            <person name="Arai W."/>
            <person name="Tsubouchi T."/>
            <person name="Morono Y."/>
            <person name="Uchiyama I."/>
            <person name="Ito T."/>
            <person name="Fujiyama A."/>
            <person name="Inagaki F."/>
            <person name="Takami H."/>
        </authorList>
    </citation>
    <scope>NUCLEOTIDE SEQUENCE</scope>
    <source>
        <strain evidence="2">Expedition CK06-06</strain>
    </source>
</reference>